<gene>
    <name evidence="1" type="ORF">Tci_135438</name>
</gene>
<dbReference type="PANTHER" id="PTHR33067:SF9">
    <property type="entry name" value="RNA-DIRECTED DNA POLYMERASE"/>
    <property type="match status" value="1"/>
</dbReference>
<evidence type="ECO:0000313" key="1">
    <source>
        <dbReference type="EMBL" id="GEV63461.1"/>
    </source>
</evidence>
<dbReference type="AlphaFoldDB" id="A0A699GRB5"/>
<dbReference type="PANTHER" id="PTHR33067">
    <property type="entry name" value="RNA-DIRECTED DNA POLYMERASE-RELATED"/>
    <property type="match status" value="1"/>
</dbReference>
<accession>A0A699GRB5</accession>
<reference evidence="1" key="1">
    <citation type="journal article" date="2019" name="Sci. Rep.">
        <title>Draft genome of Tanacetum cinerariifolium, the natural source of mosquito coil.</title>
        <authorList>
            <person name="Yamashiro T."/>
            <person name="Shiraishi A."/>
            <person name="Satake H."/>
            <person name="Nakayama K."/>
        </authorList>
    </citation>
    <scope>NUCLEOTIDE SEQUENCE</scope>
</reference>
<sequence length="185" mass="21325">MGEIDIERLTMEQYLGWMERVPAGSVKTWELVKRFSFSDIVYLPELRNNWRIFKISNKKGMRLYTRPRKVATKNSLDTYCATSFNSNTILVHYNVEHENVKRTCKSIKTPRSKPVIGLGNPKRVRTLIDMADKSMSSPKGIIENILVKIDKFIFLVDSVILDIVEDDKVLIILGRPMLANAHARN</sequence>
<comment type="caution">
    <text evidence="1">The sequence shown here is derived from an EMBL/GenBank/DDBJ whole genome shotgun (WGS) entry which is preliminary data.</text>
</comment>
<proteinExistence type="predicted"/>
<protein>
    <submittedName>
        <fullName evidence="1">Uncharacterized protein</fullName>
    </submittedName>
</protein>
<name>A0A699GRB5_TANCI</name>
<organism evidence="1">
    <name type="scientific">Tanacetum cinerariifolium</name>
    <name type="common">Dalmatian daisy</name>
    <name type="synonym">Chrysanthemum cinerariifolium</name>
    <dbReference type="NCBI Taxonomy" id="118510"/>
    <lineage>
        <taxon>Eukaryota</taxon>
        <taxon>Viridiplantae</taxon>
        <taxon>Streptophyta</taxon>
        <taxon>Embryophyta</taxon>
        <taxon>Tracheophyta</taxon>
        <taxon>Spermatophyta</taxon>
        <taxon>Magnoliopsida</taxon>
        <taxon>eudicotyledons</taxon>
        <taxon>Gunneridae</taxon>
        <taxon>Pentapetalae</taxon>
        <taxon>asterids</taxon>
        <taxon>campanulids</taxon>
        <taxon>Asterales</taxon>
        <taxon>Asteraceae</taxon>
        <taxon>Asteroideae</taxon>
        <taxon>Anthemideae</taxon>
        <taxon>Anthemidinae</taxon>
        <taxon>Tanacetum</taxon>
    </lineage>
</organism>
<dbReference type="EMBL" id="BKCJ010029399">
    <property type="protein sequence ID" value="GEV63461.1"/>
    <property type="molecule type" value="Genomic_DNA"/>
</dbReference>